<keyword evidence="2" id="KW-1185">Reference proteome</keyword>
<sequence length="149" mass="16856">MADSPYATQRKSCEDCSGGYYIPCLIAHSKLLCSIHDLRTLDCDTTFKPVAGKMQIFEINGWLVAINESVTVMRVWMEVHDRATYKTVWEEIQRLVLKLTKKQLKFKGRDSVPCHDSIITLFFPPTHLFCSVQATRLAAQQAPPASVHA</sequence>
<name>A0AAD7H5Y2_9AGAR</name>
<evidence type="ECO:0000313" key="2">
    <source>
        <dbReference type="Proteomes" id="UP001215598"/>
    </source>
</evidence>
<organism evidence="1 2">
    <name type="scientific">Mycena metata</name>
    <dbReference type="NCBI Taxonomy" id="1033252"/>
    <lineage>
        <taxon>Eukaryota</taxon>
        <taxon>Fungi</taxon>
        <taxon>Dikarya</taxon>
        <taxon>Basidiomycota</taxon>
        <taxon>Agaricomycotina</taxon>
        <taxon>Agaricomycetes</taxon>
        <taxon>Agaricomycetidae</taxon>
        <taxon>Agaricales</taxon>
        <taxon>Marasmiineae</taxon>
        <taxon>Mycenaceae</taxon>
        <taxon>Mycena</taxon>
    </lineage>
</organism>
<comment type="caution">
    <text evidence="1">The sequence shown here is derived from an EMBL/GenBank/DDBJ whole genome shotgun (WGS) entry which is preliminary data.</text>
</comment>
<dbReference type="EMBL" id="JARKIB010000357">
    <property type="protein sequence ID" value="KAJ7712821.1"/>
    <property type="molecule type" value="Genomic_DNA"/>
</dbReference>
<evidence type="ECO:0000313" key="1">
    <source>
        <dbReference type="EMBL" id="KAJ7712821.1"/>
    </source>
</evidence>
<gene>
    <name evidence="1" type="ORF">B0H16DRAFT_1811871</name>
</gene>
<accession>A0AAD7H5Y2</accession>
<proteinExistence type="predicted"/>
<dbReference type="Proteomes" id="UP001215598">
    <property type="component" value="Unassembled WGS sequence"/>
</dbReference>
<dbReference type="AlphaFoldDB" id="A0AAD7H5Y2"/>
<protein>
    <submittedName>
        <fullName evidence="1">Uncharacterized protein</fullName>
    </submittedName>
</protein>
<reference evidence="1" key="1">
    <citation type="submission" date="2023-03" db="EMBL/GenBank/DDBJ databases">
        <title>Massive genome expansion in bonnet fungi (Mycena s.s.) driven by repeated elements and novel gene families across ecological guilds.</title>
        <authorList>
            <consortium name="Lawrence Berkeley National Laboratory"/>
            <person name="Harder C.B."/>
            <person name="Miyauchi S."/>
            <person name="Viragh M."/>
            <person name="Kuo A."/>
            <person name="Thoen E."/>
            <person name="Andreopoulos B."/>
            <person name="Lu D."/>
            <person name="Skrede I."/>
            <person name="Drula E."/>
            <person name="Henrissat B."/>
            <person name="Morin E."/>
            <person name="Kohler A."/>
            <person name="Barry K."/>
            <person name="LaButti K."/>
            <person name="Morin E."/>
            <person name="Salamov A."/>
            <person name="Lipzen A."/>
            <person name="Mereny Z."/>
            <person name="Hegedus B."/>
            <person name="Baldrian P."/>
            <person name="Stursova M."/>
            <person name="Weitz H."/>
            <person name="Taylor A."/>
            <person name="Grigoriev I.V."/>
            <person name="Nagy L.G."/>
            <person name="Martin F."/>
            <person name="Kauserud H."/>
        </authorList>
    </citation>
    <scope>NUCLEOTIDE SEQUENCE</scope>
    <source>
        <strain evidence="1">CBHHK182m</strain>
    </source>
</reference>